<accession>A0AAE0G3X0</accession>
<dbReference type="EMBL" id="LGRX02010159">
    <property type="protein sequence ID" value="KAK3270878.1"/>
    <property type="molecule type" value="Genomic_DNA"/>
</dbReference>
<evidence type="ECO:0000256" key="1">
    <source>
        <dbReference type="ARBA" id="ARBA00022801"/>
    </source>
</evidence>
<comment type="caution">
    <text evidence="3">The sequence shown here is derived from an EMBL/GenBank/DDBJ whole genome shotgun (WGS) entry which is preliminary data.</text>
</comment>
<evidence type="ECO:0000259" key="2">
    <source>
        <dbReference type="PROSITE" id="PS51194"/>
    </source>
</evidence>
<evidence type="ECO:0000313" key="4">
    <source>
        <dbReference type="Proteomes" id="UP001190700"/>
    </source>
</evidence>
<reference evidence="3 4" key="1">
    <citation type="journal article" date="2015" name="Genome Biol. Evol.">
        <title>Comparative Genomics of a Bacterivorous Green Alga Reveals Evolutionary Causalities and Consequences of Phago-Mixotrophic Mode of Nutrition.</title>
        <authorList>
            <person name="Burns J.A."/>
            <person name="Paasch A."/>
            <person name="Narechania A."/>
            <person name="Kim E."/>
        </authorList>
    </citation>
    <scope>NUCLEOTIDE SEQUENCE [LARGE SCALE GENOMIC DNA]</scope>
    <source>
        <strain evidence="3 4">PLY_AMNH</strain>
    </source>
</reference>
<keyword evidence="4" id="KW-1185">Reference proteome</keyword>
<sequence length="321" mass="35920">MDTVLAKMNTNGKTNLPQINNVIMQLRKNCNHPDLITSQVDQSLEYPSPEELVEQCGKFKLLDRLLTQLKARGHKVLIFSQMTRMLDIIESYLQQKGLRPCRIDGTVSWQDRQQMMHDYNTKPEIFCFLLSTRAGGLGINLVSADTCIIYDSDWNPHQDMQAMDRCHRIGQTKPVHVYRLATAHSVEGRMLKRANSKLKLEQVIITGGNFKLQEEGRVATKRLWAVSTNAPDGNGEYTAGLYRKGASSSLSAADLVNLLKQDVAEDGEPQSGDISDKMLEKVLDRTDMLNKSATRVEPYTSGIGFEVVDDKSSSTLLSGVQ</sequence>
<dbReference type="Pfam" id="PF00271">
    <property type="entry name" value="Helicase_C"/>
    <property type="match status" value="1"/>
</dbReference>
<dbReference type="InterPro" id="IPR001650">
    <property type="entry name" value="Helicase_C-like"/>
</dbReference>
<dbReference type="SMART" id="SM00490">
    <property type="entry name" value="HELICc"/>
    <property type="match status" value="1"/>
</dbReference>
<name>A0AAE0G3X0_9CHLO</name>
<dbReference type="Proteomes" id="UP001190700">
    <property type="component" value="Unassembled WGS sequence"/>
</dbReference>
<keyword evidence="1" id="KW-0378">Hydrolase</keyword>
<organism evidence="3 4">
    <name type="scientific">Cymbomonas tetramitiformis</name>
    <dbReference type="NCBI Taxonomy" id="36881"/>
    <lineage>
        <taxon>Eukaryota</taxon>
        <taxon>Viridiplantae</taxon>
        <taxon>Chlorophyta</taxon>
        <taxon>Pyramimonadophyceae</taxon>
        <taxon>Pyramimonadales</taxon>
        <taxon>Pyramimonadaceae</taxon>
        <taxon>Cymbomonas</taxon>
    </lineage>
</organism>
<dbReference type="GO" id="GO:0016787">
    <property type="term" value="F:hydrolase activity"/>
    <property type="evidence" value="ECO:0007669"/>
    <property type="project" value="UniProtKB-KW"/>
</dbReference>
<dbReference type="AlphaFoldDB" id="A0AAE0G3X0"/>
<dbReference type="SUPFAM" id="SSF52540">
    <property type="entry name" value="P-loop containing nucleoside triphosphate hydrolases"/>
    <property type="match status" value="1"/>
</dbReference>
<gene>
    <name evidence="3" type="ORF">CYMTET_20748</name>
</gene>
<dbReference type="CDD" id="cd18793">
    <property type="entry name" value="SF2_C_SNF"/>
    <property type="match status" value="1"/>
</dbReference>
<dbReference type="InterPro" id="IPR027417">
    <property type="entry name" value="P-loop_NTPase"/>
</dbReference>
<dbReference type="PANTHER" id="PTHR10799">
    <property type="entry name" value="SNF2/RAD54 HELICASE FAMILY"/>
    <property type="match status" value="1"/>
</dbReference>
<dbReference type="PROSITE" id="PS51194">
    <property type="entry name" value="HELICASE_CTER"/>
    <property type="match status" value="1"/>
</dbReference>
<dbReference type="InterPro" id="IPR049730">
    <property type="entry name" value="SNF2/RAD54-like_C"/>
</dbReference>
<evidence type="ECO:0000313" key="3">
    <source>
        <dbReference type="EMBL" id="KAK3270878.1"/>
    </source>
</evidence>
<protein>
    <recommendedName>
        <fullName evidence="2">Helicase C-terminal domain-containing protein</fullName>
    </recommendedName>
</protein>
<feature type="domain" description="Helicase C-terminal" evidence="2">
    <location>
        <begin position="61"/>
        <end position="218"/>
    </location>
</feature>
<dbReference type="Gene3D" id="3.40.50.300">
    <property type="entry name" value="P-loop containing nucleotide triphosphate hydrolases"/>
    <property type="match status" value="1"/>
</dbReference>
<proteinExistence type="predicted"/>